<dbReference type="InterPro" id="IPR036188">
    <property type="entry name" value="FAD/NAD-bd_sf"/>
</dbReference>
<name>A0ABQ1UIH2_9NOCA</name>
<keyword evidence="3" id="KW-1185">Reference proteome</keyword>
<evidence type="ECO:0000313" key="3">
    <source>
        <dbReference type="Proteomes" id="UP000632454"/>
    </source>
</evidence>
<proteinExistence type="predicted"/>
<dbReference type="Proteomes" id="UP000632454">
    <property type="component" value="Unassembled WGS sequence"/>
</dbReference>
<evidence type="ECO:0000313" key="2">
    <source>
        <dbReference type="EMBL" id="GGF17628.1"/>
    </source>
</evidence>
<evidence type="ECO:0000259" key="1">
    <source>
        <dbReference type="Pfam" id="PF01593"/>
    </source>
</evidence>
<accession>A0ABQ1UIH2</accession>
<gene>
    <name evidence="2" type="ORF">GCM10007298_12050</name>
</gene>
<dbReference type="InterPro" id="IPR002937">
    <property type="entry name" value="Amino_oxidase"/>
</dbReference>
<reference evidence="3" key="1">
    <citation type="journal article" date="2019" name="Int. J. Syst. Evol. Microbiol.">
        <title>The Global Catalogue of Microorganisms (GCM) 10K type strain sequencing project: providing services to taxonomists for standard genome sequencing and annotation.</title>
        <authorList>
            <consortium name="The Broad Institute Genomics Platform"/>
            <consortium name="The Broad Institute Genome Sequencing Center for Infectious Disease"/>
            <person name="Wu L."/>
            <person name="Ma J."/>
        </authorList>
    </citation>
    <scope>NUCLEOTIDE SEQUENCE [LARGE SCALE GENOMIC DNA]</scope>
    <source>
        <strain evidence="3">CCM 7855</strain>
    </source>
</reference>
<comment type="caution">
    <text evidence="2">The sequence shown here is derived from an EMBL/GenBank/DDBJ whole genome shotgun (WGS) entry which is preliminary data.</text>
</comment>
<dbReference type="Gene3D" id="3.50.50.60">
    <property type="entry name" value="FAD/NAD(P)-binding domain"/>
    <property type="match status" value="1"/>
</dbReference>
<protein>
    <submittedName>
        <fullName evidence="2">Oxidoreductase</fullName>
    </submittedName>
</protein>
<feature type="domain" description="Amine oxidase" evidence="1">
    <location>
        <begin position="8"/>
        <end position="404"/>
    </location>
</feature>
<sequence>MIVVGAGLAGLRAATAVRARGLTVRILEREASPGGRIRTDIIDGFRCDRGFQLLNPSYPAVQRHVDVAALNLRTSGRGVRTVDAAGRVATLADPTRHPRLLPTTIRSARAVGLLRPRAVAGAIRWALPAVGSVRRLGTAPDAGLGDDWDRLGVQGPIRDAVLAPFLSGVLADGVGSTSDRYVRLVLRSFLRATPGVPAAGMQALPRQLAAPLRDDISYETVVDEVIDGFTPSVRISGGETLRARAVVVASEAPVAGALTGQATARMRGLSTWWFAADGLAPDQFLRVSGSGGPVVNTAQLSAFAPEYAPPGRVLVQATTLLDEDGPAPETQVRAEVSRIWGASAAGWDLLIRHDIYDALPEQVPGTPLQRSLRVGERIVLAGDHRDTPSIQGALVSGGRAASEVARLLA</sequence>
<dbReference type="SUPFAM" id="SSF51905">
    <property type="entry name" value="FAD/NAD(P)-binding domain"/>
    <property type="match status" value="1"/>
</dbReference>
<dbReference type="EMBL" id="BMCS01000001">
    <property type="protein sequence ID" value="GGF17628.1"/>
    <property type="molecule type" value="Genomic_DNA"/>
</dbReference>
<organism evidence="2 3">
    <name type="scientific">Williamsia phyllosphaerae</name>
    <dbReference type="NCBI Taxonomy" id="885042"/>
    <lineage>
        <taxon>Bacteria</taxon>
        <taxon>Bacillati</taxon>
        <taxon>Actinomycetota</taxon>
        <taxon>Actinomycetes</taxon>
        <taxon>Mycobacteriales</taxon>
        <taxon>Nocardiaceae</taxon>
        <taxon>Williamsia</taxon>
    </lineage>
</organism>
<dbReference type="PANTHER" id="PTHR42841">
    <property type="entry name" value="AMINE OXIDASE"/>
    <property type="match status" value="1"/>
</dbReference>
<dbReference type="Pfam" id="PF01593">
    <property type="entry name" value="Amino_oxidase"/>
    <property type="match status" value="1"/>
</dbReference>